<dbReference type="AlphaFoldDB" id="A0A5C5GAE3"/>
<dbReference type="Pfam" id="PF04198">
    <property type="entry name" value="Sugar-bind"/>
    <property type="match status" value="1"/>
</dbReference>
<evidence type="ECO:0000256" key="1">
    <source>
        <dbReference type="ARBA" id="ARBA00010466"/>
    </source>
</evidence>
<reference evidence="6 7" key="1">
    <citation type="submission" date="2019-06" db="EMBL/GenBank/DDBJ databases">
        <title>Genome of new Rhodobacteraceae sp. SM1903.</title>
        <authorList>
            <person name="Ren X."/>
        </authorList>
    </citation>
    <scope>NUCLEOTIDE SEQUENCE [LARGE SCALE GENOMIC DNA]</scope>
    <source>
        <strain evidence="6 7">SM1903</strain>
    </source>
</reference>
<evidence type="ECO:0000259" key="5">
    <source>
        <dbReference type="Pfam" id="PF04198"/>
    </source>
</evidence>
<evidence type="ECO:0000256" key="2">
    <source>
        <dbReference type="ARBA" id="ARBA00023015"/>
    </source>
</evidence>
<protein>
    <submittedName>
        <fullName evidence="6">Sugar-binding transcriptional regulator</fullName>
    </submittedName>
</protein>
<dbReference type="InterPro" id="IPR007324">
    <property type="entry name" value="Sugar-bd_dom_put"/>
</dbReference>
<keyword evidence="7" id="KW-1185">Reference proteome</keyword>
<dbReference type="Gene3D" id="1.10.10.10">
    <property type="entry name" value="Winged helix-like DNA-binding domain superfamily/Winged helix DNA-binding domain"/>
    <property type="match status" value="1"/>
</dbReference>
<accession>A0A5C5GAE3</accession>
<keyword evidence="3" id="KW-0238">DNA-binding</keyword>
<evidence type="ECO:0000256" key="4">
    <source>
        <dbReference type="ARBA" id="ARBA00023163"/>
    </source>
</evidence>
<gene>
    <name evidence="6" type="ORF">FHY64_00275</name>
</gene>
<dbReference type="InterPro" id="IPR036388">
    <property type="entry name" value="WH-like_DNA-bd_sf"/>
</dbReference>
<name>A0A5C5GAE3_9RHOB</name>
<evidence type="ECO:0000313" key="7">
    <source>
        <dbReference type="Proteomes" id="UP000314011"/>
    </source>
</evidence>
<dbReference type="InterPro" id="IPR037171">
    <property type="entry name" value="NagB/RpiA_transferase-like"/>
</dbReference>
<keyword evidence="4" id="KW-0804">Transcription</keyword>
<dbReference type="Gene3D" id="3.40.50.1360">
    <property type="match status" value="1"/>
</dbReference>
<dbReference type="GO" id="GO:0030246">
    <property type="term" value="F:carbohydrate binding"/>
    <property type="evidence" value="ECO:0007669"/>
    <property type="project" value="InterPro"/>
</dbReference>
<evidence type="ECO:0000313" key="6">
    <source>
        <dbReference type="EMBL" id="TNY31775.1"/>
    </source>
</evidence>
<dbReference type="OrthoDB" id="7065657at2"/>
<dbReference type="PANTHER" id="PTHR34294:SF1">
    <property type="entry name" value="TRANSCRIPTIONAL REGULATOR LSRR"/>
    <property type="match status" value="1"/>
</dbReference>
<dbReference type="InterPro" id="IPR051054">
    <property type="entry name" value="SorC_transcr_regulators"/>
</dbReference>
<dbReference type="EMBL" id="VFFF01000001">
    <property type="protein sequence ID" value="TNY31775.1"/>
    <property type="molecule type" value="Genomic_DNA"/>
</dbReference>
<dbReference type="RefSeq" id="WP_140192455.1">
    <property type="nucleotide sequence ID" value="NZ_CP065915.1"/>
</dbReference>
<comment type="caution">
    <text evidence="6">The sequence shown here is derived from an EMBL/GenBank/DDBJ whole genome shotgun (WGS) entry which is preliminary data.</text>
</comment>
<dbReference type="SUPFAM" id="SSF100950">
    <property type="entry name" value="NagB/RpiA/CoA transferase-like"/>
    <property type="match status" value="1"/>
</dbReference>
<sequence length="321" mass="33440">MAKAPADDDAELGLAIRAAWLHFTGGMTQAQVASRLGLSNAKAHRLIAAATQRGAVRVVVEGPIVECIELETRLAETFGLAEAHVAPDLAEDGLPLKALAGIGAQFIERALHAGDEALIGFGHGRSLSAAVSALPVREVKGLRVVALMGGLTRNYVATAHDVMHSLAEKTGAEAYVMPVPFFANTAQDREVLLAQRGVRDVFELGRQAGLMIVGIGTTQPDAQLVAARMIEPSEIEEVRAAGAEGEMLGHFFGADGQVIETALSARTLTPTVESLTGRRIVAVAGGPGKIRAIRSVLKGGLLSGLITDEGTARALLDDNVA</sequence>
<proteinExistence type="inferred from homology"/>
<dbReference type="GO" id="GO:0003677">
    <property type="term" value="F:DNA binding"/>
    <property type="evidence" value="ECO:0007669"/>
    <property type="project" value="UniProtKB-KW"/>
</dbReference>
<evidence type="ECO:0000256" key="3">
    <source>
        <dbReference type="ARBA" id="ARBA00023125"/>
    </source>
</evidence>
<keyword evidence="2" id="KW-0805">Transcription regulation</keyword>
<organism evidence="6 7">
    <name type="scientific">Pelagovum pacificum</name>
    <dbReference type="NCBI Taxonomy" id="2588711"/>
    <lineage>
        <taxon>Bacteria</taxon>
        <taxon>Pseudomonadati</taxon>
        <taxon>Pseudomonadota</taxon>
        <taxon>Alphaproteobacteria</taxon>
        <taxon>Rhodobacterales</taxon>
        <taxon>Paracoccaceae</taxon>
        <taxon>Pelagovum</taxon>
    </lineage>
</organism>
<comment type="similarity">
    <text evidence="1">Belongs to the SorC transcriptional regulatory family.</text>
</comment>
<feature type="domain" description="Sugar-binding" evidence="5">
    <location>
        <begin position="63"/>
        <end position="316"/>
    </location>
</feature>
<dbReference type="PANTHER" id="PTHR34294">
    <property type="entry name" value="TRANSCRIPTIONAL REGULATOR-RELATED"/>
    <property type="match status" value="1"/>
</dbReference>
<dbReference type="Proteomes" id="UP000314011">
    <property type="component" value="Unassembled WGS sequence"/>
</dbReference>